<evidence type="ECO:0000313" key="15">
    <source>
        <dbReference type="Proteomes" id="UP000489600"/>
    </source>
</evidence>
<organism evidence="14 15">
    <name type="scientific">Arabis nemorensis</name>
    <dbReference type="NCBI Taxonomy" id="586526"/>
    <lineage>
        <taxon>Eukaryota</taxon>
        <taxon>Viridiplantae</taxon>
        <taxon>Streptophyta</taxon>
        <taxon>Embryophyta</taxon>
        <taxon>Tracheophyta</taxon>
        <taxon>Spermatophyta</taxon>
        <taxon>Magnoliopsida</taxon>
        <taxon>eudicotyledons</taxon>
        <taxon>Gunneridae</taxon>
        <taxon>Pentapetalae</taxon>
        <taxon>rosids</taxon>
        <taxon>malvids</taxon>
        <taxon>Brassicales</taxon>
        <taxon>Brassicaceae</taxon>
        <taxon>Arabideae</taxon>
        <taxon>Arabis</taxon>
    </lineage>
</organism>
<dbReference type="OrthoDB" id="2015856at2759"/>
<keyword evidence="6" id="KW-0812">Transmembrane</keyword>
<evidence type="ECO:0000256" key="11">
    <source>
        <dbReference type="ARBA" id="ARBA00023253"/>
    </source>
</evidence>
<protein>
    <recommendedName>
        <fullName evidence="13">O-fucosyltransferase family protein</fullName>
    </recommendedName>
</protein>
<keyword evidence="11" id="KW-0294">Fucose metabolism</keyword>
<keyword evidence="4" id="KW-0328">Glycosyltransferase</keyword>
<evidence type="ECO:0000256" key="12">
    <source>
        <dbReference type="ARBA" id="ARBA00023277"/>
    </source>
</evidence>
<reference evidence="14" key="1">
    <citation type="submission" date="2019-07" db="EMBL/GenBank/DDBJ databases">
        <authorList>
            <person name="Dittberner H."/>
        </authorList>
    </citation>
    <scope>NUCLEOTIDE SEQUENCE [LARGE SCALE GENOMIC DNA]</scope>
</reference>
<keyword evidence="12" id="KW-0119">Carbohydrate metabolism</keyword>
<comment type="caution">
    <text evidence="14">The sequence shown here is derived from an EMBL/GenBank/DDBJ whole genome shotgun (WGS) entry which is preliminary data.</text>
</comment>
<keyword evidence="15" id="KW-1185">Reference proteome</keyword>
<keyword evidence="8" id="KW-1133">Transmembrane helix</keyword>
<evidence type="ECO:0000256" key="4">
    <source>
        <dbReference type="ARBA" id="ARBA00022676"/>
    </source>
</evidence>
<evidence type="ECO:0000256" key="7">
    <source>
        <dbReference type="ARBA" id="ARBA00022968"/>
    </source>
</evidence>
<dbReference type="PANTHER" id="PTHR31741">
    <property type="entry name" value="OS02G0726500 PROTEIN-RELATED"/>
    <property type="match status" value="1"/>
</dbReference>
<dbReference type="InterPro" id="IPR019378">
    <property type="entry name" value="GDP-Fuc_O-FucTrfase"/>
</dbReference>
<dbReference type="PANTHER" id="PTHR31741:SF4">
    <property type="entry name" value="O-FUCOSYLTRANSFERASE 28"/>
    <property type="match status" value="1"/>
</dbReference>
<accession>A0A565BUA2</accession>
<proteinExistence type="inferred from homology"/>
<sequence length="67" mass="7508">MGYPSSTTIYIVAGEIDGGKSMNAFREQYPNVFSRSTHATEGELEPFREYQKGLATRSVKPTRLKAH</sequence>
<dbReference type="AlphaFoldDB" id="A0A565BUA2"/>
<evidence type="ECO:0000256" key="6">
    <source>
        <dbReference type="ARBA" id="ARBA00022692"/>
    </source>
</evidence>
<evidence type="ECO:0000256" key="2">
    <source>
        <dbReference type="ARBA" id="ARBA00004881"/>
    </source>
</evidence>
<evidence type="ECO:0000256" key="8">
    <source>
        <dbReference type="ARBA" id="ARBA00022989"/>
    </source>
</evidence>
<evidence type="ECO:0000256" key="13">
    <source>
        <dbReference type="ARBA" id="ARBA00030350"/>
    </source>
</evidence>
<comment type="pathway">
    <text evidence="2">Glycan metabolism.</text>
</comment>
<evidence type="ECO:0000256" key="1">
    <source>
        <dbReference type="ARBA" id="ARBA00004606"/>
    </source>
</evidence>
<evidence type="ECO:0000256" key="5">
    <source>
        <dbReference type="ARBA" id="ARBA00022679"/>
    </source>
</evidence>
<dbReference type="EMBL" id="CABITT030000005">
    <property type="protein sequence ID" value="VVB04951.1"/>
    <property type="molecule type" value="Genomic_DNA"/>
</dbReference>
<dbReference type="GO" id="GO:0005737">
    <property type="term" value="C:cytoplasm"/>
    <property type="evidence" value="ECO:0007669"/>
    <property type="project" value="TreeGrafter"/>
</dbReference>
<comment type="similarity">
    <text evidence="3">Belongs to the glycosyltransferase GT106 family.</text>
</comment>
<keyword evidence="7" id="KW-0735">Signal-anchor</keyword>
<keyword evidence="10" id="KW-0325">Glycoprotein</keyword>
<evidence type="ECO:0000256" key="3">
    <source>
        <dbReference type="ARBA" id="ARBA00007737"/>
    </source>
</evidence>
<name>A0A565BUA2_9BRAS</name>
<dbReference type="GO" id="GO:0016757">
    <property type="term" value="F:glycosyltransferase activity"/>
    <property type="evidence" value="ECO:0007669"/>
    <property type="project" value="UniProtKB-KW"/>
</dbReference>
<dbReference type="Proteomes" id="UP000489600">
    <property type="component" value="Unassembled WGS sequence"/>
</dbReference>
<evidence type="ECO:0000256" key="9">
    <source>
        <dbReference type="ARBA" id="ARBA00023136"/>
    </source>
</evidence>
<evidence type="ECO:0000256" key="10">
    <source>
        <dbReference type="ARBA" id="ARBA00023180"/>
    </source>
</evidence>
<evidence type="ECO:0000313" key="14">
    <source>
        <dbReference type="EMBL" id="VVB04951.1"/>
    </source>
</evidence>
<dbReference type="GO" id="GO:0016020">
    <property type="term" value="C:membrane"/>
    <property type="evidence" value="ECO:0007669"/>
    <property type="project" value="UniProtKB-SubCell"/>
</dbReference>
<keyword evidence="9" id="KW-0472">Membrane</keyword>
<dbReference type="GO" id="GO:0006004">
    <property type="term" value="P:fucose metabolic process"/>
    <property type="evidence" value="ECO:0007669"/>
    <property type="project" value="UniProtKB-KW"/>
</dbReference>
<gene>
    <name evidence="14" type="ORF">ANE_LOCUS15395</name>
</gene>
<comment type="subcellular location">
    <subcellularLocation>
        <location evidence="1">Membrane</location>
        <topology evidence="1">Single-pass type II membrane protein</topology>
    </subcellularLocation>
</comment>
<keyword evidence="5" id="KW-0808">Transferase</keyword>
<dbReference type="Pfam" id="PF10250">
    <property type="entry name" value="O-FucT"/>
    <property type="match status" value="1"/>
</dbReference>